<evidence type="ECO:0000313" key="8">
    <source>
        <dbReference type="Proteomes" id="UP000028781"/>
    </source>
</evidence>
<dbReference type="SUPFAM" id="SSF141322">
    <property type="entry name" value="NfeD domain-like"/>
    <property type="match status" value="1"/>
</dbReference>
<dbReference type="FunFam" id="2.40.50.140:FF:000283">
    <property type="entry name" value="Hypothetical membrane protein, conserved"/>
    <property type="match status" value="1"/>
</dbReference>
<dbReference type="GO" id="GO:0016020">
    <property type="term" value="C:membrane"/>
    <property type="evidence" value="ECO:0007669"/>
    <property type="project" value="UniProtKB-SubCell"/>
</dbReference>
<dbReference type="OrthoDB" id="60430at2157"/>
<protein>
    <recommendedName>
        <fullName evidence="6">NfeD-like C-terminal domain-containing protein</fullName>
    </recommendedName>
</protein>
<dbReference type="InterPro" id="IPR002810">
    <property type="entry name" value="NfeD-like_C"/>
</dbReference>
<organism evidence="7 8">
    <name type="scientific">Methanocaldococcus bathoardescens</name>
    <dbReference type="NCBI Taxonomy" id="1301915"/>
    <lineage>
        <taxon>Archaea</taxon>
        <taxon>Methanobacteriati</taxon>
        <taxon>Methanobacteriota</taxon>
        <taxon>Methanomada group</taxon>
        <taxon>Methanococci</taxon>
        <taxon>Methanococcales</taxon>
        <taxon>Methanocaldococcaceae</taxon>
        <taxon>Methanocaldococcus</taxon>
    </lineage>
</organism>
<feature type="transmembrane region" description="Helical" evidence="5">
    <location>
        <begin position="34"/>
        <end position="62"/>
    </location>
</feature>
<feature type="domain" description="NfeD-like C-terminal" evidence="6">
    <location>
        <begin position="77"/>
        <end position="134"/>
    </location>
</feature>
<dbReference type="InterPro" id="IPR052165">
    <property type="entry name" value="Membrane_assoc_protease"/>
</dbReference>
<dbReference type="KEGG" id="mjh:JH146_1077"/>
<feature type="transmembrane region" description="Helical" evidence="5">
    <location>
        <begin position="7"/>
        <end position="28"/>
    </location>
</feature>
<evidence type="ECO:0000259" key="6">
    <source>
        <dbReference type="Pfam" id="PF01957"/>
    </source>
</evidence>
<keyword evidence="4 5" id="KW-0472">Membrane</keyword>
<dbReference type="GeneID" id="24891688"/>
<name>A0A076LBX7_9EURY</name>
<keyword evidence="2 5" id="KW-0812">Transmembrane</keyword>
<gene>
    <name evidence="7" type="ORF">JH146_1077</name>
</gene>
<dbReference type="HOGENOM" id="CLU_116732_3_0_2"/>
<evidence type="ECO:0000256" key="5">
    <source>
        <dbReference type="SAM" id="Phobius"/>
    </source>
</evidence>
<dbReference type="Proteomes" id="UP000028781">
    <property type="component" value="Chromosome"/>
</dbReference>
<dbReference type="PANTHER" id="PTHR33507:SF7">
    <property type="entry name" value="HYPOTHETICAL MEMBRANE PROTEIN, CONSERVED"/>
    <property type="match status" value="1"/>
</dbReference>
<proteinExistence type="predicted"/>
<sequence length="138" mass="15137">MDIGYIFILAGFLVMALEAVIPGLYFPAWGVALLIYGIFLLIIPQYAFISSIIAGILTIIILHKFVYGVGKEIKVGAERFVGKIGIAIGDFEENGYGRVEIENQIWLAKSEDKIKNGDKVEIVGVEGVSLIVKKFEGE</sequence>
<accession>A0A076LBX7</accession>
<dbReference type="AlphaFoldDB" id="A0A076LBX7"/>
<keyword evidence="8" id="KW-1185">Reference proteome</keyword>
<evidence type="ECO:0000313" key="7">
    <source>
        <dbReference type="EMBL" id="AIJ05920.1"/>
    </source>
</evidence>
<dbReference type="InterPro" id="IPR012340">
    <property type="entry name" value="NA-bd_OB-fold"/>
</dbReference>
<evidence type="ECO:0000256" key="1">
    <source>
        <dbReference type="ARBA" id="ARBA00004141"/>
    </source>
</evidence>
<keyword evidence="3 5" id="KW-1133">Transmembrane helix</keyword>
<evidence type="ECO:0000256" key="2">
    <source>
        <dbReference type="ARBA" id="ARBA00022692"/>
    </source>
</evidence>
<evidence type="ECO:0000256" key="4">
    <source>
        <dbReference type="ARBA" id="ARBA00023136"/>
    </source>
</evidence>
<reference evidence="7 8" key="1">
    <citation type="journal article" date="2015" name="Int. J. Syst. Evol. Microbiol.">
        <title>M ethanocaldococcus bathoardescens sp. nov., a hyperthermophilic methanogen isolated from a volcanically active deep-sea hydrothermal vent.</title>
        <authorList>
            <person name="Stewart L.C."/>
            <person name="Jung J.H."/>
            <person name="Kim Y.T."/>
            <person name="Kwon S.W."/>
            <person name="Park C.S."/>
            <person name="Holden J.F."/>
        </authorList>
    </citation>
    <scope>NUCLEOTIDE SEQUENCE [LARGE SCALE GENOMIC DNA]</scope>
    <source>
        <strain evidence="7 8">JH146</strain>
    </source>
</reference>
<dbReference type="Pfam" id="PF01957">
    <property type="entry name" value="NfeD"/>
    <property type="match status" value="1"/>
</dbReference>
<dbReference type="PANTHER" id="PTHR33507">
    <property type="entry name" value="INNER MEMBRANE PROTEIN YBBJ"/>
    <property type="match status" value="1"/>
</dbReference>
<dbReference type="Gene3D" id="2.40.50.140">
    <property type="entry name" value="Nucleic acid-binding proteins"/>
    <property type="match status" value="1"/>
</dbReference>
<dbReference type="STRING" id="1301915.JH146_1077"/>
<dbReference type="RefSeq" id="WP_048202056.1">
    <property type="nucleotide sequence ID" value="NZ_CP009149.1"/>
</dbReference>
<comment type="subcellular location">
    <subcellularLocation>
        <location evidence="1">Membrane</location>
        <topology evidence="1">Multi-pass membrane protein</topology>
    </subcellularLocation>
</comment>
<dbReference type="EMBL" id="CP009149">
    <property type="protein sequence ID" value="AIJ05920.1"/>
    <property type="molecule type" value="Genomic_DNA"/>
</dbReference>
<evidence type="ECO:0000256" key="3">
    <source>
        <dbReference type="ARBA" id="ARBA00022989"/>
    </source>
</evidence>